<dbReference type="AlphaFoldDB" id="A0A0C7G8P8"/>
<keyword evidence="1" id="KW-1133">Transmembrane helix</keyword>
<dbReference type="Pfam" id="PF06161">
    <property type="entry name" value="DUF975"/>
    <property type="match status" value="1"/>
</dbReference>
<proteinExistence type="predicted"/>
<evidence type="ECO:0000256" key="1">
    <source>
        <dbReference type="SAM" id="Phobius"/>
    </source>
</evidence>
<dbReference type="EMBL" id="CEKZ01000003">
    <property type="protein sequence ID" value="CEQ03382.1"/>
    <property type="molecule type" value="Genomic_DNA"/>
</dbReference>
<feature type="transmembrane region" description="Helical" evidence="1">
    <location>
        <begin position="21"/>
        <end position="42"/>
    </location>
</feature>
<gene>
    <name evidence="2" type="ORF">R28058_11151</name>
</gene>
<dbReference type="Proteomes" id="UP000049127">
    <property type="component" value="Unassembled WGS sequence"/>
</dbReference>
<evidence type="ECO:0000313" key="2">
    <source>
        <dbReference type="EMBL" id="CEQ03382.1"/>
    </source>
</evidence>
<dbReference type="InterPro" id="IPR010380">
    <property type="entry name" value="DUF975"/>
</dbReference>
<dbReference type="PANTHER" id="PTHR40076:SF1">
    <property type="entry name" value="MEMBRANE PROTEIN"/>
    <property type="match status" value="1"/>
</dbReference>
<organism evidence="2 3">
    <name type="scientific">Paraclostridium sordellii</name>
    <name type="common">Clostridium sordellii</name>
    <dbReference type="NCBI Taxonomy" id="1505"/>
    <lineage>
        <taxon>Bacteria</taxon>
        <taxon>Bacillati</taxon>
        <taxon>Bacillota</taxon>
        <taxon>Clostridia</taxon>
        <taxon>Peptostreptococcales</taxon>
        <taxon>Peptostreptococcaceae</taxon>
        <taxon>Paraclostridium</taxon>
    </lineage>
</organism>
<reference evidence="2 3" key="1">
    <citation type="submission" date="2015-01" db="EMBL/GenBank/DDBJ databases">
        <authorList>
            <person name="Aslett A.Martin."/>
            <person name="De Silva Nishadi"/>
        </authorList>
    </citation>
    <scope>NUCLEOTIDE SEQUENCE [LARGE SCALE GENOMIC DNA]</scope>
    <source>
        <strain evidence="2 3">R28058</strain>
    </source>
</reference>
<dbReference type="RefSeq" id="WP_055341732.1">
    <property type="nucleotide sequence ID" value="NZ_CEKZ01000003.1"/>
</dbReference>
<keyword evidence="1" id="KW-0812">Transmembrane</keyword>
<evidence type="ECO:0000313" key="3">
    <source>
        <dbReference type="Proteomes" id="UP000049127"/>
    </source>
</evidence>
<name>A0A0C7G8P8_PARSO</name>
<accession>A0A0C7G8P8</accession>
<keyword evidence="1" id="KW-0472">Membrane</keyword>
<dbReference type="PANTHER" id="PTHR40076">
    <property type="entry name" value="MEMBRANE PROTEIN-RELATED"/>
    <property type="match status" value="1"/>
</dbReference>
<sequence length="212" mass="24627">MIYRKELKEKTLSQLKNNWGFAILVCLIYTIISGVLDLNYTFEPNINWIDFNLRLDFILIIVLGPLHLGLSKFILNFIEDRSKSNFKDLFYGFFSINLFIKSILINLIIVVGIYIGGILFIIPGIIWALMFSQTYFILVENTEIGVIEALKRSYKLVDGFKSDLFILELSFIGWLIVCIITLGIGFLWYTPYYEITLGNFYVKLKEIKSKVD</sequence>
<protein>
    <submittedName>
        <fullName evidence="2">Integral membrane protein</fullName>
    </submittedName>
</protein>
<feature type="transmembrane region" description="Helical" evidence="1">
    <location>
        <begin position="57"/>
        <end position="78"/>
    </location>
</feature>
<feature type="transmembrane region" description="Helical" evidence="1">
    <location>
        <begin position="164"/>
        <end position="189"/>
    </location>
</feature>